<dbReference type="InterPro" id="IPR050558">
    <property type="entry name" value="PTS_Sugar-Specific_Components"/>
</dbReference>
<evidence type="ECO:0000256" key="4">
    <source>
        <dbReference type="ARBA" id="ARBA00022597"/>
    </source>
</evidence>
<sequence>MGKYIDDSRALLEYVGGKDNIGAVTHCVTRMRFVLKDTSLANKDKIESLKSVKGTFVQAGQFQVIIGNTVGEFYNDFIKVSGVEGTNKDDVKDAAKSNMTFIQRLMANLAEIFSPLIPAIIVGGLILGFRNLIGDVKFFEDGTKTLIEISQFWAGTHSFLWLIGEAIFHFLPVGITWAITKKMGTTQILGIVLGITLVSPQLLNAYAVSGGGDIPFWDFGFAQVNMIGYQAQVIPAILAGFTLVYLERFFRKITPASISMIIVPFFALVPTVLIAHVVLGPIGWTIGSWISTVVYAGLTSSFRWLFAGIFGFAYAPLVITGLHHMTNAIDLQLMAQVGGTSLWPMIALSNIAQGSAVLAMIYLQRKNEEEKQVSIPACISAYLGVTEPALFGVNLKYGFPFICGMIGSGIAAIISVGSGVMANAIGIGGLPGILSIQPNSIPMFAVAMVVAIVVPFILTVVVGRKKLNVA</sequence>
<name>A0A174CDS3_9CLOT</name>
<feature type="transmembrane region" description="Helical" evidence="12">
    <location>
        <begin position="258"/>
        <end position="276"/>
    </location>
</feature>
<feature type="transmembrane region" description="Helical" evidence="12">
    <location>
        <begin position="305"/>
        <end position="322"/>
    </location>
</feature>
<dbReference type="FunFam" id="3.30.1360.60:FF:000001">
    <property type="entry name" value="PTS system glucose-specific IIBC component PtsG"/>
    <property type="match status" value="1"/>
</dbReference>
<feature type="transmembrane region" description="Helical" evidence="12">
    <location>
        <begin position="282"/>
        <end position="298"/>
    </location>
</feature>
<dbReference type="AlphaFoldDB" id="A0A174CDS3"/>
<dbReference type="PANTHER" id="PTHR30175:SF4">
    <property type="entry name" value="PTS SYSTEM TREHALOSE-SPECIFIC EIIBC COMPONENT"/>
    <property type="match status" value="1"/>
</dbReference>
<evidence type="ECO:0000256" key="2">
    <source>
        <dbReference type="ARBA" id="ARBA00022448"/>
    </source>
</evidence>
<dbReference type="RefSeq" id="WP_055264461.1">
    <property type="nucleotide sequence ID" value="NZ_CABIXQ010000005.1"/>
</dbReference>
<dbReference type="NCBIfam" id="TIGR01992">
    <property type="entry name" value="PTS-IIBC-Tre"/>
    <property type="match status" value="1"/>
</dbReference>
<dbReference type="GO" id="GO:0090589">
    <property type="term" value="F:protein-phosphocysteine-trehalose phosphotransferase system transporter activity"/>
    <property type="evidence" value="ECO:0007669"/>
    <property type="project" value="TreeGrafter"/>
</dbReference>
<evidence type="ECO:0000256" key="8">
    <source>
        <dbReference type="ARBA" id="ARBA00022777"/>
    </source>
</evidence>
<dbReference type="PANTHER" id="PTHR30175">
    <property type="entry name" value="PHOSPHOTRANSFERASE SYSTEM TRANSPORT PROTEIN"/>
    <property type="match status" value="1"/>
</dbReference>
<feature type="transmembrane region" description="Helical" evidence="12">
    <location>
        <begin position="159"/>
        <end position="179"/>
    </location>
</feature>
<feature type="transmembrane region" description="Helical" evidence="12">
    <location>
        <begin position="441"/>
        <end position="462"/>
    </location>
</feature>
<evidence type="ECO:0000256" key="3">
    <source>
        <dbReference type="ARBA" id="ARBA00022475"/>
    </source>
</evidence>
<keyword evidence="8" id="KW-0418">Kinase</keyword>
<dbReference type="Proteomes" id="UP000095594">
    <property type="component" value="Unassembled WGS sequence"/>
</dbReference>
<feature type="active site" description="Phosphocysteine intermediate; for EIIB activity" evidence="11">
    <location>
        <position position="27"/>
    </location>
</feature>
<dbReference type="GO" id="GO:0005886">
    <property type="term" value="C:plasma membrane"/>
    <property type="evidence" value="ECO:0007669"/>
    <property type="project" value="UniProtKB-SubCell"/>
</dbReference>
<keyword evidence="6" id="KW-0598">Phosphotransferase system</keyword>
<dbReference type="Pfam" id="PF00367">
    <property type="entry name" value="PTS_EIIB"/>
    <property type="match status" value="1"/>
</dbReference>
<evidence type="ECO:0000313" key="15">
    <source>
        <dbReference type="EMBL" id="CUO09875.1"/>
    </source>
</evidence>
<dbReference type="GO" id="GO:0016301">
    <property type="term" value="F:kinase activity"/>
    <property type="evidence" value="ECO:0007669"/>
    <property type="project" value="UniProtKB-KW"/>
</dbReference>
<evidence type="ECO:0000259" key="13">
    <source>
        <dbReference type="PROSITE" id="PS51098"/>
    </source>
</evidence>
<proteinExistence type="predicted"/>
<evidence type="ECO:0000256" key="11">
    <source>
        <dbReference type="PROSITE-ProRule" id="PRU00421"/>
    </source>
</evidence>
<evidence type="ECO:0000256" key="1">
    <source>
        <dbReference type="ARBA" id="ARBA00004651"/>
    </source>
</evidence>
<feature type="domain" description="PTS EIIC type-1" evidence="14">
    <location>
        <begin position="107"/>
        <end position="470"/>
    </location>
</feature>
<keyword evidence="10 12" id="KW-0472">Membrane</keyword>
<accession>A0A174CDS3</accession>
<reference evidence="15 16" key="1">
    <citation type="submission" date="2015-09" db="EMBL/GenBank/DDBJ databases">
        <authorList>
            <consortium name="Pathogen Informatics"/>
        </authorList>
    </citation>
    <scope>NUCLEOTIDE SEQUENCE [LARGE SCALE GENOMIC DNA]</scope>
    <source>
        <strain evidence="15 16">2789STDY5834856</strain>
    </source>
</reference>
<evidence type="ECO:0000256" key="5">
    <source>
        <dbReference type="ARBA" id="ARBA00022679"/>
    </source>
</evidence>
<dbReference type="GO" id="GO:0008982">
    <property type="term" value="F:protein-N(PI)-phosphohistidine-sugar phosphotransferase activity"/>
    <property type="evidence" value="ECO:0007669"/>
    <property type="project" value="InterPro"/>
</dbReference>
<gene>
    <name evidence="15" type="primary">treP</name>
    <name evidence="15" type="ORF">ERS852471_00949</name>
</gene>
<keyword evidence="5 15" id="KW-0808">Transferase</keyword>
<dbReference type="EMBL" id="CYZX01000005">
    <property type="protein sequence ID" value="CUO09875.1"/>
    <property type="molecule type" value="Genomic_DNA"/>
</dbReference>
<feature type="domain" description="PTS EIIB type-1" evidence="13">
    <location>
        <begin position="5"/>
        <end position="87"/>
    </location>
</feature>
<evidence type="ECO:0000313" key="16">
    <source>
        <dbReference type="Proteomes" id="UP000095594"/>
    </source>
</evidence>
<evidence type="ECO:0000256" key="6">
    <source>
        <dbReference type="ARBA" id="ARBA00022683"/>
    </source>
</evidence>
<dbReference type="GO" id="GO:0009401">
    <property type="term" value="P:phosphoenolpyruvate-dependent sugar phosphotransferase system"/>
    <property type="evidence" value="ECO:0007669"/>
    <property type="project" value="UniProtKB-KW"/>
</dbReference>
<dbReference type="InterPro" id="IPR003352">
    <property type="entry name" value="PTS_EIIC"/>
</dbReference>
<comment type="subcellular location">
    <subcellularLocation>
        <location evidence="1">Cell membrane</location>
        <topology evidence="1">Multi-pass membrane protein</topology>
    </subcellularLocation>
</comment>
<keyword evidence="3" id="KW-1003">Cell membrane</keyword>
<evidence type="ECO:0000259" key="14">
    <source>
        <dbReference type="PROSITE" id="PS51103"/>
    </source>
</evidence>
<dbReference type="InterPro" id="IPR018113">
    <property type="entry name" value="PTrfase_EIIB_Cys"/>
</dbReference>
<dbReference type="EC" id="2.7.1.69" evidence="15"/>
<dbReference type="Pfam" id="PF02378">
    <property type="entry name" value="PTS_EIIC"/>
    <property type="match status" value="1"/>
</dbReference>
<feature type="transmembrane region" description="Helical" evidence="12">
    <location>
        <begin position="342"/>
        <end position="363"/>
    </location>
</feature>
<dbReference type="Gene3D" id="3.30.1360.60">
    <property type="entry name" value="Glucose permease domain IIB"/>
    <property type="match status" value="1"/>
</dbReference>
<dbReference type="PROSITE" id="PS51098">
    <property type="entry name" value="PTS_EIIB_TYPE_1"/>
    <property type="match status" value="1"/>
</dbReference>
<dbReference type="CDD" id="cd00212">
    <property type="entry name" value="PTS_IIB_glc"/>
    <property type="match status" value="1"/>
</dbReference>
<keyword evidence="4" id="KW-0762">Sugar transport</keyword>
<dbReference type="InterPro" id="IPR036878">
    <property type="entry name" value="Glu_permease_IIB"/>
</dbReference>
<dbReference type="InterPro" id="IPR001996">
    <property type="entry name" value="PTS_IIB_1"/>
</dbReference>
<dbReference type="PROSITE" id="PS01035">
    <property type="entry name" value="PTS_EIIB_TYPE_1_CYS"/>
    <property type="match status" value="1"/>
</dbReference>
<dbReference type="SUPFAM" id="SSF55604">
    <property type="entry name" value="Glucose permease domain IIB"/>
    <property type="match status" value="1"/>
</dbReference>
<protein>
    <submittedName>
        <fullName evidence="15">PTS system trehalose-specific transporter subunit IIBC</fullName>
        <ecNumber evidence="15">2.7.1.69</ecNumber>
    </submittedName>
</protein>
<dbReference type="GO" id="GO:0015574">
    <property type="term" value="F:trehalose transmembrane transporter activity"/>
    <property type="evidence" value="ECO:0007669"/>
    <property type="project" value="InterPro"/>
</dbReference>
<keyword evidence="7 12" id="KW-0812">Transmembrane</keyword>
<evidence type="ECO:0000256" key="7">
    <source>
        <dbReference type="ARBA" id="ARBA00022692"/>
    </source>
</evidence>
<dbReference type="InterPro" id="IPR011296">
    <property type="entry name" value="PTS_IIBC_treh"/>
</dbReference>
<feature type="transmembrane region" description="Helical" evidence="12">
    <location>
        <begin position="188"/>
        <end position="207"/>
    </location>
</feature>
<keyword evidence="9 12" id="KW-1133">Transmembrane helix</keyword>
<dbReference type="OrthoDB" id="92465at2"/>
<feature type="transmembrane region" description="Helical" evidence="12">
    <location>
        <begin position="227"/>
        <end position="246"/>
    </location>
</feature>
<dbReference type="PROSITE" id="PS51103">
    <property type="entry name" value="PTS_EIIC_TYPE_1"/>
    <property type="match status" value="1"/>
</dbReference>
<feature type="transmembrane region" description="Helical" evidence="12">
    <location>
        <begin position="397"/>
        <end position="421"/>
    </location>
</feature>
<evidence type="ECO:0000256" key="10">
    <source>
        <dbReference type="ARBA" id="ARBA00023136"/>
    </source>
</evidence>
<evidence type="ECO:0000256" key="9">
    <source>
        <dbReference type="ARBA" id="ARBA00022989"/>
    </source>
</evidence>
<dbReference type="InterPro" id="IPR013013">
    <property type="entry name" value="PTS_EIIC_1"/>
</dbReference>
<feature type="transmembrane region" description="Helical" evidence="12">
    <location>
        <begin position="105"/>
        <end position="129"/>
    </location>
</feature>
<dbReference type="NCBIfam" id="NF008236">
    <property type="entry name" value="PRK11007.1"/>
    <property type="match status" value="1"/>
</dbReference>
<keyword evidence="2" id="KW-0813">Transport</keyword>
<organism evidence="15 16">
    <name type="scientific">Clostridium disporicum</name>
    <dbReference type="NCBI Taxonomy" id="84024"/>
    <lineage>
        <taxon>Bacteria</taxon>
        <taxon>Bacillati</taxon>
        <taxon>Bacillota</taxon>
        <taxon>Clostridia</taxon>
        <taxon>Eubacteriales</taxon>
        <taxon>Clostridiaceae</taxon>
        <taxon>Clostridium</taxon>
    </lineage>
</organism>
<evidence type="ECO:0000256" key="12">
    <source>
        <dbReference type="SAM" id="Phobius"/>
    </source>
</evidence>